<keyword evidence="1" id="KW-0808">Transferase</keyword>
<gene>
    <name evidence="1" type="ORF">LP422_12200</name>
</gene>
<proteinExistence type="predicted"/>
<protein>
    <submittedName>
        <fullName evidence="1">Histidine kinase dimerization/phosphoacceptor domain-containing protein</fullName>
    </submittedName>
</protein>
<dbReference type="Proteomes" id="UP001059663">
    <property type="component" value="Chromosome"/>
</dbReference>
<organism evidence="1 2">
    <name type="scientific">Janibacter limosus</name>
    <dbReference type="NCBI Taxonomy" id="53458"/>
    <lineage>
        <taxon>Bacteria</taxon>
        <taxon>Bacillati</taxon>
        <taxon>Actinomycetota</taxon>
        <taxon>Actinomycetes</taxon>
        <taxon>Micrococcales</taxon>
        <taxon>Intrasporangiaceae</taxon>
        <taxon>Janibacter</taxon>
    </lineage>
</organism>
<accession>A0AC61U1K5</accession>
<sequence>MTSAPALDERLPDRLTWWDTTWRVGLALLLGLVFWAFTAALVFPDPDRGAGDPARTVARPRRPPARSGRRGVPAAPPALARRHRDHHHAADRSVDGGRRRADHRPGVPRPPVSGGARSSLWARSPWPPASSPRASSIPSPEPTRSRCGPRPSSTCSSWASSSRSGTPSGRDAPSCAPGWSGPRPPSPSSAPGSPWAQTAERSRIAREMHDVLAHRISLVTMHSGLLSYRQDLPEDERRAAVTAIDSNARAALTDLRAVLGVLREDDEGSPFARSAPSPTCPSCSTTSGPPAPGSASVRVART</sequence>
<dbReference type="EMBL" id="CP087977">
    <property type="protein sequence ID" value="UUZ43662.1"/>
    <property type="molecule type" value="Genomic_DNA"/>
</dbReference>
<name>A0AC61U1K5_9MICO</name>
<reference evidence="1" key="1">
    <citation type="submission" date="2021-11" db="EMBL/GenBank/DDBJ databases">
        <title>Study of the species diversity of bacterial strains isolated from a unique natural object - Shulgan-Tash cave (Bashkiria).</title>
        <authorList>
            <person name="Sazanova A.L."/>
            <person name="Chirak E.R."/>
            <person name="Safronova V.I."/>
        </authorList>
    </citation>
    <scope>NUCLEOTIDE SEQUENCE</scope>
    <source>
        <strain evidence="1">P1</strain>
    </source>
</reference>
<keyword evidence="1" id="KW-0418">Kinase</keyword>
<evidence type="ECO:0000313" key="1">
    <source>
        <dbReference type="EMBL" id="UUZ43662.1"/>
    </source>
</evidence>
<evidence type="ECO:0000313" key="2">
    <source>
        <dbReference type="Proteomes" id="UP001059663"/>
    </source>
</evidence>